<reference evidence="1" key="2">
    <citation type="submission" date="2020-09" db="EMBL/GenBank/DDBJ databases">
        <authorList>
            <person name="Sun Q."/>
            <person name="Ohkuma M."/>
        </authorList>
    </citation>
    <scope>NUCLEOTIDE SEQUENCE</scope>
    <source>
        <strain evidence="1">JCM 13919</strain>
    </source>
</reference>
<protein>
    <submittedName>
        <fullName evidence="1">Uncharacterized protein</fullName>
    </submittedName>
</protein>
<accession>A0A917JMZ8</accession>
<comment type="caution">
    <text evidence="1">The sequence shown here is derived from an EMBL/GenBank/DDBJ whole genome shotgun (WGS) entry which is preliminary data.</text>
</comment>
<reference evidence="1" key="1">
    <citation type="journal article" date="2014" name="Int. J. Syst. Evol. Microbiol.">
        <title>Complete genome sequence of Corynebacterium casei LMG S-19264T (=DSM 44701T), isolated from a smear-ripened cheese.</title>
        <authorList>
            <consortium name="US DOE Joint Genome Institute (JGI-PGF)"/>
            <person name="Walter F."/>
            <person name="Albersmeier A."/>
            <person name="Kalinowski J."/>
            <person name="Ruckert C."/>
        </authorList>
    </citation>
    <scope>NUCLEOTIDE SEQUENCE</scope>
    <source>
        <strain evidence="1">JCM 13919</strain>
    </source>
</reference>
<name>A0A917JMZ8_9GAMM</name>
<keyword evidence="2" id="KW-1185">Reference proteome</keyword>
<gene>
    <name evidence="1" type="ORF">GCM10007966_03520</name>
</gene>
<dbReference type="AlphaFoldDB" id="A0A917JMZ8"/>
<dbReference type="RefSeq" id="WP_131775584.1">
    <property type="nucleotide sequence ID" value="NZ_BMOB01000001.1"/>
</dbReference>
<evidence type="ECO:0000313" key="1">
    <source>
        <dbReference type="EMBL" id="GGI78111.1"/>
    </source>
</evidence>
<evidence type="ECO:0000313" key="2">
    <source>
        <dbReference type="Proteomes" id="UP000630149"/>
    </source>
</evidence>
<dbReference type="OrthoDB" id="5638932at2"/>
<proteinExistence type="predicted"/>
<sequence>MFEKPESSFDPTLVEMDECVFKLIKNDNDSLMTIGVTTCICLMFYGHLNTQPFIGMYHWSGFDRTFEDDEEDKGFFLDEVSKLIYTVYSEARRQLQSSPSQKLHLNRLFIVGGERRQHNTQGELLVTGTELEVQALKQYAIEQCNLYFCTPEKIEFQSINYLKTGDQFLNIIMTENHPTWEVVEQENGEQSELAESDDLTPRNCFSL</sequence>
<organism evidence="1 2">
    <name type="scientific">Legionella impletisoli</name>
    <dbReference type="NCBI Taxonomy" id="343510"/>
    <lineage>
        <taxon>Bacteria</taxon>
        <taxon>Pseudomonadati</taxon>
        <taxon>Pseudomonadota</taxon>
        <taxon>Gammaproteobacteria</taxon>
        <taxon>Legionellales</taxon>
        <taxon>Legionellaceae</taxon>
        <taxon>Legionella</taxon>
    </lineage>
</organism>
<dbReference type="Proteomes" id="UP000630149">
    <property type="component" value="Unassembled WGS sequence"/>
</dbReference>
<dbReference type="EMBL" id="BMOB01000001">
    <property type="protein sequence ID" value="GGI78111.1"/>
    <property type="molecule type" value="Genomic_DNA"/>
</dbReference>